<feature type="chain" id="PRO_5021257219" evidence="1">
    <location>
        <begin position="23"/>
        <end position="432"/>
    </location>
</feature>
<protein>
    <submittedName>
        <fullName evidence="3">MBL fold metallo-hydrolase</fullName>
    </submittedName>
</protein>
<evidence type="ECO:0000256" key="1">
    <source>
        <dbReference type="SAM" id="SignalP"/>
    </source>
</evidence>
<dbReference type="Pfam" id="PF00753">
    <property type="entry name" value="Lactamase_B"/>
    <property type="match status" value="1"/>
</dbReference>
<accession>A0A4Y5Z358</accession>
<sequence>MQYKRFVLLSASFVVLWGCAHGGAPQAVSSPVPVASARKVAPEAAPPAVKRISRQRDAVAAHAATVPPPMQVHFINVGQGAAAIVEFPGKCGAILIDAGRGPGFTGVLRTHLDDFFAHQRPDLQGTLTTVYLTHPHEDHLGSLSTLGLTGTIVPVYDVKNLVDDGLLQTNATTWQQAQKAFGDWVATNKGATHHRIVAFSTKPQQGGYTGPAIDAIQCADVDPKIRVLWGQSKKNVMGTAEDFKDPNNHSLVIRIDYGASSILFTGDLEAPAIAQLLAAYANQPELLDADVYVVGHHGSINGTTPALLKAITPMIAVIQVGDLADPGRARTARDYAHPNATTVDNLVHSVACGREPEAYALVTSVTNDATDDTITPIGMPCHVYATGWNGDITVSLPYDNADLEVQLDCELRFADATDAAAVEAHHRCVASP</sequence>
<dbReference type="Gene3D" id="3.60.15.10">
    <property type="entry name" value="Ribonuclease Z/Hydroxyacylglutathione hydrolase-like"/>
    <property type="match status" value="1"/>
</dbReference>
<dbReference type="InterPro" id="IPR036866">
    <property type="entry name" value="RibonucZ/Hydroxyglut_hydro"/>
</dbReference>
<dbReference type="PANTHER" id="PTHR30619:SF1">
    <property type="entry name" value="RECOMBINATION PROTEIN 2"/>
    <property type="match status" value="1"/>
</dbReference>
<keyword evidence="3" id="KW-0378">Hydrolase</keyword>
<reference evidence="3 4" key="1">
    <citation type="submission" date="2019-06" db="EMBL/GenBank/DDBJ databases">
        <title>A complete genome sequence for Luteibacter pinisoli MAH-14.</title>
        <authorList>
            <person name="Baltrus D.A."/>
        </authorList>
    </citation>
    <scope>NUCLEOTIDE SEQUENCE [LARGE SCALE GENOMIC DNA]</scope>
    <source>
        <strain evidence="3 4">MAH-14</strain>
    </source>
</reference>
<gene>
    <name evidence="3" type="ORF">FIV34_11105</name>
</gene>
<dbReference type="InterPro" id="IPR052159">
    <property type="entry name" value="Competence_DNA_uptake"/>
</dbReference>
<evidence type="ECO:0000313" key="4">
    <source>
        <dbReference type="Proteomes" id="UP000316093"/>
    </source>
</evidence>
<dbReference type="SUPFAM" id="SSF56281">
    <property type="entry name" value="Metallo-hydrolase/oxidoreductase"/>
    <property type="match status" value="1"/>
</dbReference>
<name>A0A4Y5Z358_9GAMM</name>
<feature type="signal peptide" evidence="1">
    <location>
        <begin position="1"/>
        <end position="22"/>
    </location>
</feature>
<feature type="domain" description="Metallo-beta-lactamase" evidence="2">
    <location>
        <begin position="79"/>
        <end position="322"/>
    </location>
</feature>
<dbReference type="CDD" id="cd07731">
    <property type="entry name" value="ComA-like_MBL-fold"/>
    <property type="match status" value="1"/>
</dbReference>
<keyword evidence="1" id="KW-0732">Signal</keyword>
<evidence type="ECO:0000259" key="2">
    <source>
        <dbReference type="SMART" id="SM00849"/>
    </source>
</evidence>
<dbReference type="SMART" id="SM00849">
    <property type="entry name" value="Lactamase_B"/>
    <property type="match status" value="1"/>
</dbReference>
<dbReference type="AlphaFoldDB" id="A0A4Y5Z358"/>
<dbReference type="GO" id="GO:0016787">
    <property type="term" value="F:hydrolase activity"/>
    <property type="evidence" value="ECO:0007669"/>
    <property type="project" value="UniProtKB-KW"/>
</dbReference>
<keyword evidence="4" id="KW-1185">Reference proteome</keyword>
<dbReference type="EMBL" id="CP041046">
    <property type="protein sequence ID" value="QDE39711.1"/>
    <property type="molecule type" value="Genomic_DNA"/>
</dbReference>
<dbReference type="PANTHER" id="PTHR30619">
    <property type="entry name" value="DNA INTERNALIZATION/COMPETENCE PROTEIN COMEC/REC2"/>
    <property type="match status" value="1"/>
</dbReference>
<proteinExistence type="predicted"/>
<dbReference type="InterPro" id="IPR001279">
    <property type="entry name" value="Metallo-B-lactamas"/>
</dbReference>
<dbReference type="OrthoDB" id="418728at2"/>
<dbReference type="Proteomes" id="UP000316093">
    <property type="component" value="Chromosome"/>
</dbReference>
<dbReference type="InterPro" id="IPR035681">
    <property type="entry name" value="ComA-like_MBL"/>
</dbReference>
<evidence type="ECO:0000313" key="3">
    <source>
        <dbReference type="EMBL" id="QDE39711.1"/>
    </source>
</evidence>
<organism evidence="3 4">
    <name type="scientific">Luteibacter pinisoli</name>
    <dbReference type="NCBI Taxonomy" id="2589080"/>
    <lineage>
        <taxon>Bacteria</taxon>
        <taxon>Pseudomonadati</taxon>
        <taxon>Pseudomonadota</taxon>
        <taxon>Gammaproteobacteria</taxon>
        <taxon>Lysobacterales</taxon>
        <taxon>Rhodanobacteraceae</taxon>
        <taxon>Luteibacter</taxon>
    </lineage>
</organism>
<dbReference type="KEGG" id="lpy:FIV34_11105"/>